<dbReference type="InterPro" id="IPR007404">
    <property type="entry name" value="YdjM-like"/>
</dbReference>
<sequence length="328" mass="36854">MDTLTHMALGAVVGEVVGGKILGRRAAVAGMLIALLPDLDVAVQPFLDSATSMLFHRGITHSFLVWLIISPLIGYLIWRHFRSTSRNAWYLVAISAWFSHIFIDGFNSYGTAWFLPFSSYRVAIGSIAVVDIFITLPLLFFLVALVLNREKSIFRHSRWLLGYIAFYIVLSLALQHSVEARAEVAFNDKGIVVDRIKAYPTPFIPLVWQVGGETDSSFVVANQGVFKNSSWDFYPFRKNWNLLLPLVSNREVARAIRFTQGQYIVRQSSDTLFISDLRLAPLVLDGDSSQFVVSFPISVRAGVITVGKAYPKRNFSKKTFSKWVGFAF</sequence>
<protein>
    <submittedName>
        <fullName evidence="2">Inner membrane protein</fullName>
    </submittedName>
</protein>
<keyword evidence="1" id="KW-0812">Transmembrane</keyword>
<dbReference type="AlphaFoldDB" id="A0A1G6Q6D2"/>
<evidence type="ECO:0000313" key="3">
    <source>
        <dbReference type="Proteomes" id="UP000199452"/>
    </source>
</evidence>
<dbReference type="OrthoDB" id="9781927at2"/>
<accession>A0A1G6Q6D2</accession>
<gene>
    <name evidence="2" type="ORF">SAMN05216323_105812</name>
</gene>
<keyword evidence="1" id="KW-0472">Membrane</keyword>
<feature type="transmembrane region" description="Helical" evidence="1">
    <location>
        <begin position="26"/>
        <end position="47"/>
    </location>
</feature>
<feature type="transmembrane region" description="Helical" evidence="1">
    <location>
        <begin position="122"/>
        <end position="147"/>
    </location>
</feature>
<keyword evidence="3" id="KW-1185">Reference proteome</keyword>
<evidence type="ECO:0000313" key="2">
    <source>
        <dbReference type="EMBL" id="SDC87903.1"/>
    </source>
</evidence>
<feature type="transmembrane region" description="Helical" evidence="1">
    <location>
        <begin position="90"/>
        <end position="110"/>
    </location>
</feature>
<dbReference type="PANTHER" id="PTHR40031">
    <property type="entry name" value="HYPOTHETICAL MEMBRANE SPANNING PROTEIN"/>
    <property type="match status" value="1"/>
</dbReference>
<name>A0A1G6Q6D2_9BACT</name>
<reference evidence="2 3" key="1">
    <citation type="submission" date="2016-09" db="EMBL/GenBank/DDBJ databases">
        <authorList>
            <person name="Capua I."/>
            <person name="De Benedictis P."/>
            <person name="Joannis T."/>
            <person name="Lombin L.H."/>
            <person name="Cattoli G."/>
        </authorList>
    </citation>
    <scope>NUCLEOTIDE SEQUENCE [LARGE SCALE GENOMIC DNA]</scope>
    <source>
        <strain evidence="2 3">A7P-90m</strain>
    </source>
</reference>
<feature type="transmembrane region" description="Helical" evidence="1">
    <location>
        <begin position="59"/>
        <end position="78"/>
    </location>
</feature>
<proteinExistence type="predicted"/>
<dbReference type="Pfam" id="PF04307">
    <property type="entry name" value="YdjM"/>
    <property type="match status" value="1"/>
</dbReference>
<dbReference type="STRING" id="1640674.SAMN05216323_105812"/>
<dbReference type="RefSeq" id="WP_092439859.1">
    <property type="nucleotide sequence ID" value="NZ_FMYP01000058.1"/>
</dbReference>
<dbReference type="Proteomes" id="UP000199452">
    <property type="component" value="Unassembled WGS sequence"/>
</dbReference>
<organism evidence="2 3">
    <name type="scientific">Williamwhitmania taraxaci</name>
    <dbReference type="NCBI Taxonomy" id="1640674"/>
    <lineage>
        <taxon>Bacteria</taxon>
        <taxon>Pseudomonadati</taxon>
        <taxon>Bacteroidota</taxon>
        <taxon>Bacteroidia</taxon>
        <taxon>Bacteroidales</taxon>
        <taxon>Williamwhitmaniaceae</taxon>
        <taxon>Williamwhitmania</taxon>
    </lineage>
</organism>
<feature type="transmembrane region" description="Helical" evidence="1">
    <location>
        <begin position="159"/>
        <end position="178"/>
    </location>
</feature>
<dbReference type="EMBL" id="FMYP01000058">
    <property type="protein sequence ID" value="SDC87903.1"/>
    <property type="molecule type" value="Genomic_DNA"/>
</dbReference>
<dbReference type="InterPro" id="IPR053170">
    <property type="entry name" value="Transcription_regulator"/>
</dbReference>
<evidence type="ECO:0000256" key="1">
    <source>
        <dbReference type="SAM" id="Phobius"/>
    </source>
</evidence>
<keyword evidence="1" id="KW-1133">Transmembrane helix</keyword>
<dbReference type="PANTHER" id="PTHR40031:SF1">
    <property type="entry name" value="MEMBRANE-BOUND METAL-DEPENDENT HYDROLASE"/>
    <property type="match status" value="1"/>
</dbReference>